<gene>
    <name evidence="1" type="ORF">M9Y10_041519</name>
</gene>
<dbReference type="Proteomes" id="UP001470230">
    <property type="component" value="Unassembled WGS sequence"/>
</dbReference>
<dbReference type="SUPFAM" id="SSF48371">
    <property type="entry name" value="ARM repeat"/>
    <property type="match status" value="2"/>
</dbReference>
<accession>A0ABR2K4S7</accession>
<keyword evidence="2" id="KW-1185">Reference proteome</keyword>
<organism evidence="1 2">
    <name type="scientific">Tritrichomonas musculus</name>
    <dbReference type="NCBI Taxonomy" id="1915356"/>
    <lineage>
        <taxon>Eukaryota</taxon>
        <taxon>Metamonada</taxon>
        <taxon>Parabasalia</taxon>
        <taxon>Tritrichomonadida</taxon>
        <taxon>Tritrichomonadidae</taxon>
        <taxon>Tritrichomonas</taxon>
    </lineage>
</organism>
<sequence length="1051" mass="119714">MNDSQQLENAILSFLHQQSQEAHRYLLSIYKNPESILLFFQCFQATQNESVKMFCITLMRRMLFNIRDHNQDLPIESQQNIYNVITSLIPNELNDNIRNNMGEFITILKLAPNESSTLECNSFAFNLIQTGQNSLIATAFHILIYGYSNHPDDQKAQLLISVAPIAIQHLMNPDFNCRCKALELLTFLLFDDGNFEILNTNEELCETLSKSVIYNTNRVNTEAVDPNEATEIFDLANICIKSCRIFGEYINQFTEIFVNFLFNDNVDRDIRYSAEESLCNLFQISVDLIEPLLPQIIDGCIKLTIEMSEGFQESENNIDNLISWLQDSLGHERVYLIFSKKAFELINLNNIAAISVALDIFENIIFTSEDLDIDESEFDKIINLIFNYLEPKNNTDSEGNISALIPSRCAKLVISLIEFDEDEMSVQAETLIPLLFNYIFDHYCACAIEELTKKGDISQENQMLYLQQTMKLIDSSISNPKSNINVSPDTLISLLRDFLLVNSIDETLFPKIIPLVQLLINSPDFSPSQKMLAIGCFGDLIPICPKSASPMIDEFIKLSLSLFSEDDPETNTNIIEFLDTVLNNQSKFLAPYINQIFETLGRIINLGENGLCIKRNEDEEKLEDLFIDEEEKDNRDAALIQSNNCMQKEALRMLVEICSIYPQQTANFLDQIFTLLKKYTKSPDYYLACSAIQDFDQLSTAYLAVNADADPLLNYLIDQLKSPSSGPYDLVNYWKEFIAEYWKEIAVVMANAGKQLIIRRASEITSILRDVFIDKKNIYNKKGDANDIDKTFRAPIFTTFDLFVEELGPDCHQFIGPFIEVLVNIANNRSKNTHCYAAQTLAKIASTLPPEDANGNQFVSLALQTALNDIKKKDTKTCGISTLNIILNYRPDLIDPIKSDLIQFCMSVVQRSKAGAAENDDFLNGCIVLYLTIVRLFNIVDENSINVINVFIEAVNVDYDNLDLIPLSSFAQYILQFNQEYYINFYLYIASLVLASSQMVLRKIPGDILQNLARTMSSIPEDQIIMRNQYNMTKIELIQRNTSIILGQNQA</sequence>
<dbReference type="InterPro" id="IPR011989">
    <property type="entry name" value="ARM-like"/>
</dbReference>
<dbReference type="InterPro" id="IPR016024">
    <property type="entry name" value="ARM-type_fold"/>
</dbReference>
<evidence type="ECO:0000313" key="1">
    <source>
        <dbReference type="EMBL" id="KAK8886059.1"/>
    </source>
</evidence>
<reference evidence="1 2" key="1">
    <citation type="submission" date="2024-04" db="EMBL/GenBank/DDBJ databases">
        <title>Tritrichomonas musculus Genome.</title>
        <authorList>
            <person name="Alves-Ferreira E."/>
            <person name="Grigg M."/>
            <person name="Lorenzi H."/>
            <person name="Galac M."/>
        </authorList>
    </citation>
    <scope>NUCLEOTIDE SEQUENCE [LARGE SCALE GENOMIC DNA]</scope>
    <source>
        <strain evidence="1 2">EAF2021</strain>
    </source>
</reference>
<dbReference type="EMBL" id="JAPFFF010000007">
    <property type="protein sequence ID" value="KAK8886059.1"/>
    <property type="molecule type" value="Genomic_DNA"/>
</dbReference>
<protein>
    <recommendedName>
        <fullName evidence="3">Importin N-terminal domain-containing protein</fullName>
    </recommendedName>
</protein>
<comment type="caution">
    <text evidence="1">The sequence shown here is derived from an EMBL/GenBank/DDBJ whole genome shotgun (WGS) entry which is preliminary data.</text>
</comment>
<dbReference type="Gene3D" id="1.25.10.10">
    <property type="entry name" value="Leucine-rich Repeat Variant"/>
    <property type="match status" value="2"/>
</dbReference>
<evidence type="ECO:0008006" key="3">
    <source>
        <dbReference type="Google" id="ProtNLM"/>
    </source>
</evidence>
<proteinExistence type="predicted"/>
<evidence type="ECO:0000313" key="2">
    <source>
        <dbReference type="Proteomes" id="UP001470230"/>
    </source>
</evidence>
<name>A0ABR2K4S7_9EUKA</name>